<keyword evidence="4" id="KW-0349">Heme</keyword>
<feature type="compositionally biased region" description="Low complexity" evidence="5">
    <location>
        <begin position="34"/>
        <end position="47"/>
    </location>
</feature>
<dbReference type="GO" id="GO:0020037">
    <property type="term" value="F:heme binding"/>
    <property type="evidence" value="ECO:0007669"/>
    <property type="project" value="InterPro"/>
</dbReference>
<dbReference type="Gene3D" id="1.10.1130.10">
    <property type="entry name" value="Flavocytochrome C3, Chain A"/>
    <property type="match status" value="1"/>
</dbReference>
<dbReference type="PROSITE" id="PS51007">
    <property type="entry name" value="CYTC"/>
    <property type="match status" value="1"/>
</dbReference>
<dbReference type="GO" id="GO:0042597">
    <property type="term" value="C:periplasmic space"/>
    <property type="evidence" value="ECO:0007669"/>
    <property type="project" value="InterPro"/>
</dbReference>
<dbReference type="Pfam" id="PF02335">
    <property type="entry name" value="Cytochrom_C552"/>
    <property type="match status" value="1"/>
</dbReference>
<evidence type="ECO:0000256" key="1">
    <source>
        <dbReference type="ARBA" id="ARBA00022723"/>
    </source>
</evidence>
<evidence type="ECO:0000256" key="6">
    <source>
        <dbReference type="SAM" id="SignalP"/>
    </source>
</evidence>
<dbReference type="EMBL" id="JAPOHD010000068">
    <property type="protein sequence ID" value="MCY1723390.1"/>
    <property type="molecule type" value="Genomic_DNA"/>
</dbReference>
<dbReference type="GO" id="GO:0042279">
    <property type="term" value="F:nitrite reductase (cytochrome, ammonia-forming) activity"/>
    <property type="evidence" value="ECO:0007669"/>
    <property type="project" value="InterPro"/>
</dbReference>
<evidence type="ECO:0000313" key="9">
    <source>
        <dbReference type="Proteomes" id="UP001145087"/>
    </source>
</evidence>
<evidence type="ECO:0000259" key="7">
    <source>
        <dbReference type="PROSITE" id="PS51007"/>
    </source>
</evidence>
<dbReference type="PANTHER" id="PTHR35038:SF8">
    <property type="entry name" value="C-TYPE POLYHEME CYTOCHROME OMCC"/>
    <property type="match status" value="1"/>
</dbReference>
<sequence length="363" mass="38112">MKYTSFFKLFLFAFICVLMAASCTTKEGPMGANGLNGENGENGINGIDGKDGTDGKDGVDGNVSCLVCHTQAGMDALRALYNYSGHNAGETTSYAGGRASCSPCHSNELFLNSLNQAEGVAAVNIAYPTRISCSTCHANHQSLEDDISAPMTTVAPVTAIADATVTLDFGNASNLCANCHQSRRGYQYYQAIDSVKINGIMTKVPDGMVAINSSHAGPHHGPQANTLLGDGAMITGTIATHTSVGCTGCHMGTVDGATGGHSFKPSLANCNKCHSGATDFNINGKRTAFDERLEAIAEALVTAGALGKDEDTGEYHPAVSIVTDAEFEAFWHYMYLYEDHSHGAHNPPHFENLLTSAETALGL</sequence>
<dbReference type="Proteomes" id="UP001145087">
    <property type="component" value="Unassembled WGS sequence"/>
</dbReference>
<reference evidence="8" key="1">
    <citation type="submission" date="2022-11" db="EMBL/GenBank/DDBJ databases">
        <title>Marilongibacter aestuarii gen. nov., sp. nov., isolated from tidal flat sediment.</title>
        <authorList>
            <person name="Jiayan W."/>
        </authorList>
    </citation>
    <scope>NUCLEOTIDE SEQUENCE</scope>
    <source>
        <strain evidence="8">Z1-6</strain>
    </source>
</reference>
<feature type="region of interest" description="Disordered" evidence="5">
    <location>
        <begin position="34"/>
        <end position="53"/>
    </location>
</feature>
<comment type="caution">
    <text evidence="8">The sequence shown here is derived from an EMBL/GenBank/DDBJ whole genome shotgun (WGS) entry which is preliminary data.</text>
</comment>
<dbReference type="InterPro" id="IPR003321">
    <property type="entry name" value="Cyt_c552"/>
</dbReference>
<keyword evidence="3 4" id="KW-0408">Iron</keyword>
<accession>A0A9X3JA45</accession>
<feature type="chain" id="PRO_5040848807" evidence="6">
    <location>
        <begin position="21"/>
        <end position="363"/>
    </location>
</feature>
<dbReference type="RefSeq" id="WP_343335713.1">
    <property type="nucleotide sequence ID" value="NZ_JAPOHD010000068.1"/>
</dbReference>
<evidence type="ECO:0000256" key="4">
    <source>
        <dbReference type="PROSITE-ProRule" id="PRU00433"/>
    </source>
</evidence>
<dbReference type="PROSITE" id="PS51257">
    <property type="entry name" value="PROKAR_LIPOPROTEIN"/>
    <property type="match status" value="1"/>
</dbReference>
<dbReference type="InterPro" id="IPR051829">
    <property type="entry name" value="Multiheme_Cytochr_ET"/>
</dbReference>
<organism evidence="8 9">
    <name type="scientific">Draconibacterium aestuarii</name>
    <dbReference type="NCBI Taxonomy" id="2998507"/>
    <lineage>
        <taxon>Bacteria</taxon>
        <taxon>Pseudomonadati</taxon>
        <taxon>Bacteroidota</taxon>
        <taxon>Bacteroidia</taxon>
        <taxon>Marinilabiliales</taxon>
        <taxon>Prolixibacteraceae</taxon>
        <taxon>Draconibacterium</taxon>
    </lineage>
</organism>
<evidence type="ECO:0000256" key="2">
    <source>
        <dbReference type="ARBA" id="ARBA00022729"/>
    </source>
</evidence>
<keyword evidence="2 6" id="KW-0732">Signal</keyword>
<name>A0A9X3JA45_9BACT</name>
<dbReference type="GO" id="GO:0009055">
    <property type="term" value="F:electron transfer activity"/>
    <property type="evidence" value="ECO:0007669"/>
    <property type="project" value="InterPro"/>
</dbReference>
<dbReference type="GO" id="GO:0046872">
    <property type="term" value="F:metal ion binding"/>
    <property type="evidence" value="ECO:0007669"/>
    <property type="project" value="UniProtKB-KW"/>
</dbReference>
<keyword evidence="9" id="KW-1185">Reference proteome</keyword>
<proteinExistence type="predicted"/>
<evidence type="ECO:0000313" key="8">
    <source>
        <dbReference type="EMBL" id="MCY1723390.1"/>
    </source>
</evidence>
<keyword evidence="1 4" id="KW-0479">Metal-binding</keyword>
<dbReference type="PANTHER" id="PTHR35038">
    <property type="entry name" value="DISSIMILATORY SULFITE REDUCTASE SIRA"/>
    <property type="match status" value="1"/>
</dbReference>
<evidence type="ECO:0000256" key="3">
    <source>
        <dbReference type="ARBA" id="ARBA00023004"/>
    </source>
</evidence>
<feature type="signal peptide" evidence="6">
    <location>
        <begin position="1"/>
        <end position="20"/>
    </location>
</feature>
<feature type="domain" description="Cytochrome c" evidence="7">
    <location>
        <begin position="254"/>
        <end position="338"/>
    </location>
</feature>
<dbReference type="InterPro" id="IPR036280">
    <property type="entry name" value="Multihaem_cyt_sf"/>
</dbReference>
<dbReference type="InterPro" id="IPR009056">
    <property type="entry name" value="Cyt_c-like_dom"/>
</dbReference>
<dbReference type="AlphaFoldDB" id="A0A9X3JA45"/>
<gene>
    <name evidence="8" type="ORF">OU798_23770</name>
</gene>
<dbReference type="SUPFAM" id="SSF48695">
    <property type="entry name" value="Multiheme cytochromes"/>
    <property type="match status" value="1"/>
</dbReference>
<protein>
    <submittedName>
        <fullName evidence="8">Ammonia-forming cytochrome c nitrite reductase subunit c552</fullName>
    </submittedName>
</protein>
<evidence type="ECO:0000256" key="5">
    <source>
        <dbReference type="SAM" id="MobiDB-lite"/>
    </source>
</evidence>